<evidence type="ECO:0000313" key="2">
    <source>
        <dbReference type="Proteomes" id="UP001162960"/>
    </source>
</evidence>
<reference evidence="1" key="1">
    <citation type="submission" date="2021-06" db="EMBL/GenBank/DDBJ databases">
        <title>Interrogation of the integrated mobile genetic elements in gut-associated Bacteroides with a consensus prediction approach.</title>
        <authorList>
            <person name="Campbell D.E."/>
            <person name="Leigh J.R."/>
            <person name="Kim T."/>
            <person name="England W."/>
            <person name="Whitaker R.J."/>
            <person name="Degnan P.H."/>
        </authorList>
    </citation>
    <scope>NUCLEOTIDE SEQUENCE</scope>
    <source>
        <strain evidence="1">VPI-3443</strain>
    </source>
</reference>
<dbReference type="Proteomes" id="UP001162960">
    <property type="component" value="Chromosome"/>
</dbReference>
<protein>
    <recommendedName>
        <fullName evidence="3">Transcriptional regulator</fullName>
    </recommendedName>
</protein>
<organism evidence="1 2">
    <name type="scientific">Bacteroides thetaiotaomicron</name>
    <dbReference type="NCBI Taxonomy" id="818"/>
    <lineage>
        <taxon>Bacteria</taxon>
        <taxon>Pseudomonadati</taxon>
        <taxon>Bacteroidota</taxon>
        <taxon>Bacteroidia</taxon>
        <taxon>Bacteroidales</taxon>
        <taxon>Bacteroidaceae</taxon>
        <taxon>Bacteroides</taxon>
    </lineage>
</organism>
<evidence type="ECO:0000313" key="1">
    <source>
        <dbReference type="EMBL" id="UYU90222.1"/>
    </source>
</evidence>
<proteinExistence type="predicted"/>
<dbReference type="RefSeq" id="WP_055268867.1">
    <property type="nucleotide sequence ID" value="NZ_CP083685.1"/>
</dbReference>
<name>A0AB38UBF1_BACT4</name>
<dbReference type="EMBL" id="CP083685">
    <property type="protein sequence ID" value="UYU90222.1"/>
    <property type="molecule type" value="Genomic_DNA"/>
</dbReference>
<evidence type="ECO:0008006" key="3">
    <source>
        <dbReference type="Google" id="ProtNLM"/>
    </source>
</evidence>
<dbReference type="AlphaFoldDB" id="A0AB38UBF1"/>
<accession>A0AB38UBF1</accession>
<gene>
    <name evidence="1" type="ORF">KQP74_20135</name>
</gene>
<sequence>MLIDCGKCSSKIGCVHLASRDFSNCWQYREVIKEKKEKIAIEAMKAMLSNPSLVIGKKNDTPSSIARISVMIADEMMNLLK</sequence>